<dbReference type="PANTHER" id="PTHR30086">
    <property type="entry name" value="ARGININE EXPORTER PROTEIN ARGO"/>
    <property type="match status" value="1"/>
</dbReference>
<feature type="transmembrane region" description="Helical" evidence="6">
    <location>
        <begin position="67"/>
        <end position="85"/>
    </location>
</feature>
<keyword evidence="8" id="KW-1185">Reference proteome</keyword>
<comment type="caution">
    <text evidence="7">The sequence shown here is derived from an EMBL/GenBank/DDBJ whole genome shotgun (WGS) entry which is preliminary data.</text>
</comment>
<feature type="transmembrane region" description="Helical" evidence="6">
    <location>
        <begin position="182"/>
        <end position="203"/>
    </location>
</feature>
<proteinExistence type="predicted"/>
<dbReference type="PANTHER" id="PTHR30086:SF20">
    <property type="entry name" value="ARGININE EXPORTER PROTEIN ARGO-RELATED"/>
    <property type="match status" value="1"/>
</dbReference>
<dbReference type="Pfam" id="PF01810">
    <property type="entry name" value="LysE"/>
    <property type="match status" value="1"/>
</dbReference>
<dbReference type="InterPro" id="IPR001123">
    <property type="entry name" value="LeuE-type"/>
</dbReference>
<dbReference type="AlphaFoldDB" id="A0A841HPF5"/>
<evidence type="ECO:0000256" key="2">
    <source>
        <dbReference type="ARBA" id="ARBA00022475"/>
    </source>
</evidence>
<accession>A0A841HPF5</accession>
<reference evidence="7 8" key="1">
    <citation type="submission" date="2020-08" db="EMBL/GenBank/DDBJ databases">
        <title>Genomic Encyclopedia of Type Strains, Phase IV (KMG-IV): sequencing the most valuable type-strain genomes for metagenomic binning, comparative biology and taxonomic classification.</title>
        <authorList>
            <person name="Goeker M."/>
        </authorList>
    </citation>
    <scope>NUCLEOTIDE SEQUENCE [LARGE SCALE GENOMIC DNA]</scope>
    <source>
        <strain evidence="7 8">DSM 26723</strain>
    </source>
</reference>
<evidence type="ECO:0000256" key="3">
    <source>
        <dbReference type="ARBA" id="ARBA00022692"/>
    </source>
</evidence>
<dbReference type="GO" id="GO:0005886">
    <property type="term" value="C:plasma membrane"/>
    <property type="evidence" value="ECO:0007669"/>
    <property type="project" value="UniProtKB-SubCell"/>
</dbReference>
<keyword evidence="4 6" id="KW-1133">Transmembrane helix</keyword>
<dbReference type="GO" id="GO:0015171">
    <property type="term" value="F:amino acid transmembrane transporter activity"/>
    <property type="evidence" value="ECO:0007669"/>
    <property type="project" value="TreeGrafter"/>
</dbReference>
<feature type="transmembrane region" description="Helical" evidence="6">
    <location>
        <begin position="39"/>
        <end position="61"/>
    </location>
</feature>
<dbReference type="RefSeq" id="WP_184332770.1">
    <property type="nucleotide sequence ID" value="NZ_JACHHZ010000003.1"/>
</dbReference>
<evidence type="ECO:0000256" key="4">
    <source>
        <dbReference type="ARBA" id="ARBA00022989"/>
    </source>
</evidence>
<gene>
    <name evidence="7" type="ORF">HNQ60_002823</name>
</gene>
<evidence type="ECO:0000256" key="6">
    <source>
        <dbReference type="SAM" id="Phobius"/>
    </source>
</evidence>
<dbReference type="EMBL" id="JACHHZ010000003">
    <property type="protein sequence ID" value="MBB6093942.1"/>
    <property type="molecule type" value="Genomic_DNA"/>
</dbReference>
<dbReference type="Proteomes" id="UP000588068">
    <property type="component" value="Unassembled WGS sequence"/>
</dbReference>
<name>A0A841HPF5_9GAMM</name>
<feature type="transmembrane region" description="Helical" evidence="6">
    <location>
        <begin position="6"/>
        <end position="27"/>
    </location>
</feature>
<sequence length="204" mass="21351">MNTAFMTGLVLSTTLIIAIGAQNAFVLRQGLRREHVVPIVAFCIVADFMLIAAGVAGLSTILGDAPMLTTILTFGGVVFLAAYGIRALRNALQPRSMAANGSGSQISLRSALAQAAGFTFLNPHVYLDTILLVGSIGARQPAELRGWFIGGAAVASAGWFSALGFGARLLVPLFARPMAWRILDALVGLTMLTLAALLVRQVLA</sequence>
<evidence type="ECO:0000256" key="5">
    <source>
        <dbReference type="ARBA" id="ARBA00023136"/>
    </source>
</evidence>
<evidence type="ECO:0000313" key="7">
    <source>
        <dbReference type="EMBL" id="MBB6093942.1"/>
    </source>
</evidence>
<keyword evidence="5 6" id="KW-0472">Membrane</keyword>
<protein>
    <submittedName>
        <fullName evidence="7">L-lysine exporter family protein LysE/ArgO</fullName>
    </submittedName>
</protein>
<keyword evidence="3 6" id="KW-0812">Transmembrane</keyword>
<keyword evidence="2" id="KW-1003">Cell membrane</keyword>
<feature type="transmembrane region" description="Helical" evidence="6">
    <location>
        <begin position="147"/>
        <end position="170"/>
    </location>
</feature>
<organism evidence="7 8">
    <name type="scientific">Povalibacter uvarum</name>
    <dbReference type="NCBI Taxonomy" id="732238"/>
    <lineage>
        <taxon>Bacteria</taxon>
        <taxon>Pseudomonadati</taxon>
        <taxon>Pseudomonadota</taxon>
        <taxon>Gammaproteobacteria</taxon>
        <taxon>Steroidobacterales</taxon>
        <taxon>Steroidobacteraceae</taxon>
        <taxon>Povalibacter</taxon>
    </lineage>
</organism>
<evidence type="ECO:0000313" key="8">
    <source>
        <dbReference type="Proteomes" id="UP000588068"/>
    </source>
</evidence>
<evidence type="ECO:0000256" key="1">
    <source>
        <dbReference type="ARBA" id="ARBA00004651"/>
    </source>
</evidence>
<comment type="subcellular location">
    <subcellularLocation>
        <location evidence="1">Cell membrane</location>
        <topology evidence="1">Multi-pass membrane protein</topology>
    </subcellularLocation>
</comment>